<evidence type="ECO:0000313" key="5">
    <source>
        <dbReference type="Proteomes" id="UP000533017"/>
    </source>
</evidence>
<evidence type="ECO:0000313" key="4">
    <source>
        <dbReference type="Proteomes" id="UP000199052"/>
    </source>
</evidence>
<feature type="transmembrane region" description="Helical" evidence="1">
    <location>
        <begin position="6"/>
        <end position="24"/>
    </location>
</feature>
<keyword evidence="1" id="KW-0812">Transmembrane</keyword>
<proteinExistence type="predicted"/>
<dbReference type="EMBL" id="FOOI01000012">
    <property type="protein sequence ID" value="SFH09696.1"/>
    <property type="molecule type" value="Genomic_DNA"/>
</dbReference>
<protein>
    <submittedName>
        <fullName evidence="3">Uncharacterized protein</fullName>
    </submittedName>
</protein>
<dbReference type="EMBL" id="JACBZA010000001">
    <property type="protein sequence ID" value="NYH86111.1"/>
    <property type="molecule type" value="Genomic_DNA"/>
</dbReference>
<accession>A0A1I2XAI9</accession>
<organism evidence="3 4">
    <name type="scientific">Actinopolymorpha cephalotaxi</name>
    <dbReference type="NCBI Taxonomy" id="504797"/>
    <lineage>
        <taxon>Bacteria</taxon>
        <taxon>Bacillati</taxon>
        <taxon>Actinomycetota</taxon>
        <taxon>Actinomycetes</taxon>
        <taxon>Propionibacteriales</taxon>
        <taxon>Actinopolymorphaceae</taxon>
        <taxon>Actinopolymorpha</taxon>
    </lineage>
</organism>
<keyword evidence="1" id="KW-1133">Transmembrane helix</keyword>
<evidence type="ECO:0000313" key="2">
    <source>
        <dbReference type="EMBL" id="NYH86111.1"/>
    </source>
</evidence>
<reference evidence="2 5" key="2">
    <citation type="submission" date="2020-07" db="EMBL/GenBank/DDBJ databases">
        <title>Sequencing the genomes of 1000 actinobacteria strains.</title>
        <authorList>
            <person name="Klenk H.-P."/>
        </authorList>
    </citation>
    <scope>NUCLEOTIDE SEQUENCE [LARGE SCALE GENOMIC DNA]</scope>
    <source>
        <strain evidence="2 5">DSM 45117</strain>
    </source>
</reference>
<name>A0A1I2XAI9_9ACTN</name>
<gene>
    <name evidence="2" type="ORF">FHR37_004962</name>
    <name evidence="3" type="ORF">SAMN05421678_11248</name>
</gene>
<sequence>MHVKSPAVAAAAVGLGVAGTIAAMRHRRHGKHYRKHHHHH</sequence>
<dbReference type="RefSeq" id="WP_269086095.1">
    <property type="nucleotide sequence ID" value="NZ_FOOI01000012.1"/>
</dbReference>
<keyword evidence="5" id="KW-1185">Reference proteome</keyword>
<dbReference type="AlphaFoldDB" id="A0A1I2XAI9"/>
<dbReference type="STRING" id="504797.SAMN05421678_11248"/>
<dbReference type="Proteomes" id="UP000199052">
    <property type="component" value="Unassembled WGS sequence"/>
</dbReference>
<dbReference type="Proteomes" id="UP000533017">
    <property type="component" value="Unassembled WGS sequence"/>
</dbReference>
<reference evidence="3 4" key="1">
    <citation type="submission" date="2016-10" db="EMBL/GenBank/DDBJ databases">
        <authorList>
            <person name="de Groot N.N."/>
        </authorList>
    </citation>
    <scope>NUCLEOTIDE SEQUENCE [LARGE SCALE GENOMIC DNA]</scope>
    <source>
        <strain evidence="3 4">CPCC 202808</strain>
    </source>
</reference>
<evidence type="ECO:0000313" key="3">
    <source>
        <dbReference type="EMBL" id="SFH09696.1"/>
    </source>
</evidence>
<evidence type="ECO:0000256" key="1">
    <source>
        <dbReference type="SAM" id="Phobius"/>
    </source>
</evidence>
<keyword evidence="1" id="KW-0472">Membrane</keyword>